<accession>A0ABX2Q9K3</accession>
<sequence length="941" mass="97471">MNYYKRSAPIYFRLSRATALLVWIMALLAAPMCRAQAPTWRQLIAIEQLNSRFCTVTAIEPEGSDAMYIAGHFEGTVRIGTTVLTSAGGTDGFVAKWRRVGQGGSFTWALRFGGTADEEASALGRNGVNVYVAGIFRSPTAAFGARALTNRGTPGTSDGFVAQLNDGGNNAFFQWCESVSGTANERITSLRSDGRRVFVGGSFGSPEVSVGALRLRNTSTGANTDGFIASLYDNGPNATVMWFLPISGAQSEEVTGVVMIGAKTYVVGGFSGSTAAIGATVLSNNGTVGTRDIFVAVVADAFTSGTFMWAYSAGGPGDDWPEGAARTAGGGDGIFLVGAFSGPTARFGASTVANTDASGATTDAFITRVEDAGPTADFAWVKRAGGTGNDVARGVRAFSESIHVVGDFENTAIFDSHSLTSAGPPGVPDIFVGHLNAPCGSVEFDWVQRAGGPGPDYALGLFPYGASTSGSPNEVYVVGRTQPQAQFSALNVPGAAGTVVGYLATIEALPSATACIVGDTLVCSGGRLTLNTSVSGPVTSYRWSTGATSASIQVTQPGIYTVQVVFATGQTRTVRHRVGAVSLAISIAGDSVLCANAALTLLGMAPNAVAYEWNTGATTPALTVTQPGTYTLTARYPAGCTATRRVVVRRASVAVTGPAQACPGSPNVLTAVAPGATAYRWNTGDTTPTLAVTQVGTYTVTASFPGGCSLSASHTVAVPVAAISGDSLLCAVRPVQLAAGQSGATAYRWSTGATTPIISVTQPGLYSVVVVYDGGCQSSASYRVRSLPDLPPLILGADTTLCEGSALFLQPLAAIPPGATYRWSTGAATPGLLVQQAGTYTLTVSTACETRTATRQIGYRPCVRIPNIITPNGDPQNETFIAQGLIGKWSLQIYNRWGRQVYATDAYRHDWGPGAAPGVYYYLLQQEGNPLMYKGWLKVAL</sequence>
<dbReference type="Proteomes" id="UP000626554">
    <property type="component" value="Unassembled WGS sequence"/>
</dbReference>
<dbReference type="Pfam" id="PF13585">
    <property type="entry name" value="CHU_C"/>
    <property type="match status" value="1"/>
</dbReference>
<keyword evidence="2" id="KW-1185">Reference proteome</keyword>
<evidence type="ECO:0000313" key="2">
    <source>
        <dbReference type="Proteomes" id="UP000626554"/>
    </source>
</evidence>
<gene>
    <name evidence="1" type="ORF">HW556_17360</name>
</gene>
<organism evidence="1 2">
    <name type="scientific">Hymenobacter terrestris</name>
    <dbReference type="NCBI Taxonomy" id="2748310"/>
    <lineage>
        <taxon>Bacteria</taxon>
        <taxon>Pseudomonadati</taxon>
        <taxon>Bacteroidota</taxon>
        <taxon>Cytophagia</taxon>
        <taxon>Cytophagales</taxon>
        <taxon>Hymenobacteraceae</taxon>
        <taxon>Hymenobacter</taxon>
    </lineage>
</organism>
<comment type="caution">
    <text evidence="1">The sequence shown here is derived from an EMBL/GenBank/DDBJ whole genome shotgun (WGS) entry which is preliminary data.</text>
</comment>
<reference evidence="1 2" key="1">
    <citation type="submission" date="2020-05" db="EMBL/GenBank/DDBJ databases">
        <title>Hymenobacter terrestris sp. nov. and Hymenobacter lapidiphilus sp. nov., isolated from regoliths in Antarctica.</title>
        <authorList>
            <person name="Sedlacek I."/>
            <person name="Pantucek R."/>
            <person name="Zeman M."/>
            <person name="Holochova P."/>
            <person name="Kralova S."/>
            <person name="Stankova E."/>
            <person name="Sedo O."/>
            <person name="Micenkova L."/>
            <person name="Svec P."/>
            <person name="Gupta V."/>
            <person name="Sood U."/>
            <person name="Korpole U.S."/>
            <person name="Lal R."/>
        </authorList>
    </citation>
    <scope>NUCLEOTIDE SEQUENCE [LARGE SCALE GENOMIC DNA]</scope>
    <source>
        <strain evidence="1 2">P5252</strain>
    </source>
</reference>
<dbReference type="EMBL" id="JABKAV010000097">
    <property type="protein sequence ID" value="NVO86656.1"/>
    <property type="molecule type" value="Genomic_DNA"/>
</dbReference>
<name>A0ABX2Q9K3_9BACT</name>
<proteinExistence type="predicted"/>
<protein>
    <submittedName>
        <fullName evidence="1">Gliding motility-associated C-terminal domain-containing protein</fullName>
    </submittedName>
</protein>
<dbReference type="RefSeq" id="WP_176901388.1">
    <property type="nucleotide sequence ID" value="NZ_JABKAV010000097.1"/>
</dbReference>
<evidence type="ECO:0000313" key="1">
    <source>
        <dbReference type="EMBL" id="NVO86656.1"/>
    </source>
</evidence>